<organism evidence="9 10">
    <name type="scientific">Cyclotella atomus</name>
    <dbReference type="NCBI Taxonomy" id="382360"/>
    <lineage>
        <taxon>Eukaryota</taxon>
        <taxon>Sar</taxon>
        <taxon>Stramenopiles</taxon>
        <taxon>Ochrophyta</taxon>
        <taxon>Bacillariophyta</taxon>
        <taxon>Coscinodiscophyceae</taxon>
        <taxon>Thalassiosirophycidae</taxon>
        <taxon>Stephanodiscales</taxon>
        <taxon>Stephanodiscaceae</taxon>
        <taxon>Cyclotella</taxon>
    </lineage>
</organism>
<dbReference type="Gene3D" id="1.10.510.10">
    <property type="entry name" value="Transferase(Phosphotransferase) domain 1"/>
    <property type="match status" value="1"/>
</dbReference>
<keyword evidence="4" id="KW-0418">Kinase</keyword>
<dbReference type="EMBL" id="JALLPJ020000501">
    <property type="protein sequence ID" value="KAL3790451.1"/>
    <property type="molecule type" value="Genomic_DNA"/>
</dbReference>
<accession>A0ABD3PRW7</accession>
<evidence type="ECO:0000256" key="7">
    <source>
        <dbReference type="SAM" id="MobiDB-lite"/>
    </source>
</evidence>
<dbReference type="AlphaFoldDB" id="A0ABD3PRW7"/>
<keyword evidence="1" id="KW-0723">Serine/threonine-protein kinase</keyword>
<dbReference type="GO" id="GO:0005524">
    <property type="term" value="F:ATP binding"/>
    <property type="evidence" value="ECO:0007669"/>
    <property type="project" value="UniProtKB-UniRule"/>
</dbReference>
<proteinExistence type="predicted"/>
<keyword evidence="5 6" id="KW-0067">ATP-binding</keyword>
<dbReference type="GO" id="GO:0004674">
    <property type="term" value="F:protein serine/threonine kinase activity"/>
    <property type="evidence" value="ECO:0007669"/>
    <property type="project" value="UniProtKB-KW"/>
</dbReference>
<evidence type="ECO:0000313" key="9">
    <source>
        <dbReference type="EMBL" id="KAL3790451.1"/>
    </source>
</evidence>
<dbReference type="InterPro" id="IPR017441">
    <property type="entry name" value="Protein_kinase_ATP_BS"/>
</dbReference>
<evidence type="ECO:0000256" key="5">
    <source>
        <dbReference type="ARBA" id="ARBA00022840"/>
    </source>
</evidence>
<name>A0ABD3PRW7_9STRA</name>
<keyword evidence="2" id="KW-0808">Transferase</keyword>
<dbReference type="InterPro" id="IPR011009">
    <property type="entry name" value="Kinase-like_dom_sf"/>
</dbReference>
<dbReference type="SMART" id="SM00220">
    <property type="entry name" value="S_TKc"/>
    <property type="match status" value="1"/>
</dbReference>
<feature type="binding site" evidence="6">
    <location>
        <position position="32"/>
    </location>
    <ligand>
        <name>ATP</name>
        <dbReference type="ChEBI" id="CHEBI:30616"/>
    </ligand>
</feature>
<feature type="region of interest" description="Disordered" evidence="7">
    <location>
        <begin position="227"/>
        <end position="255"/>
    </location>
</feature>
<dbReference type="PROSITE" id="PS00107">
    <property type="entry name" value="PROTEIN_KINASE_ATP"/>
    <property type="match status" value="1"/>
</dbReference>
<dbReference type="InterPro" id="IPR000719">
    <property type="entry name" value="Prot_kinase_dom"/>
</dbReference>
<feature type="domain" description="Protein kinase" evidence="8">
    <location>
        <begin position="5"/>
        <end position="346"/>
    </location>
</feature>
<dbReference type="InterPro" id="IPR047108">
    <property type="entry name" value="Plk4-like_POLO_box_2_sf"/>
</dbReference>
<dbReference type="PROSITE" id="PS00108">
    <property type="entry name" value="PROTEIN_KINASE_ST"/>
    <property type="match status" value="1"/>
</dbReference>
<dbReference type="InterPro" id="IPR008271">
    <property type="entry name" value="Ser/Thr_kinase_AS"/>
</dbReference>
<dbReference type="PANTHER" id="PTHR24345:SF91">
    <property type="entry name" value="SERINE_THREONINE-PROTEIN KINASE PLK4"/>
    <property type="match status" value="1"/>
</dbReference>
<dbReference type="Gene3D" id="3.30.1120.130">
    <property type="match status" value="1"/>
</dbReference>
<dbReference type="Proteomes" id="UP001530400">
    <property type="component" value="Unassembled WGS sequence"/>
</dbReference>
<reference evidence="9 10" key="1">
    <citation type="submission" date="2024-10" db="EMBL/GenBank/DDBJ databases">
        <title>Updated reference genomes for cyclostephanoid diatoms.</title>
        <authorList>
            <person name="Roberts W.R."/>
            <person name="Alverson A.J."/>
        </authorList>
    </citation>
    <scope>NUCLEOTIDE SEQUENCE [LARGE SCALE GENOMIC DNA]</scope>
    <source>
        <strain evidence="9 10">AJA010-31</strain>
    </source>
</reference>
<evidence type="ECO:0000256" key="1">
    <source>
        <dbReference type="ARBA" id="ARBA00022527"/>
    </source>
</evidence>
<protein>
    <recommendedName>
        <fullName evidence="8">Protein kinase domain-containing protein</fullName>
    </recommendedName>
</protein>
<dbReference type="PANTHER" id="PTHR24345">
    <property type="entry name" value="SERINE/THREONINE-PROTEIN KINASE PLK"/>
    <property type="match status" value="1"/>
</dbReference>
<feature type="compositionally biased region" description="Polar residues" evidence="7">
    <location>
        <begin position="235"/>
        <end position="252"/>
    </location>
</feature>
<comment type="caution">
    <text evidence="9">The sequence shown here is derived from an EMBL/GenBank/DDBJ whole genome shotgun (WGS) entry which is preliminary data.</text>
</comment>
<evidence type="ECO:0000256" key="4">
    <source>
        <dbReference type="ARBA" id="ARBA00022777"/>
    </source>
</evidence>
<evidence type="ECO:0000256" key="3">
    <source>
        <dbReference type="ARBA" id="ARBA00022741"/>
    </source>
</evidence>
<evidence type="ECO:0000313" key="10">
    <source>
        <dbReference type="Proteomes" id="UP001530400"/>
    </source>
</evidence>
<keyword evidence="3 6" id="KW-0547">Nucleotide-binding</keyword>
<dbReference type="SUPFAM" id="SSF56112">
    <property type="entry name" value="Protein kinase-like (PK-like)"/>
    <property type="match status" value="1"/>
</dbReference>
<evidence type="ECO:0000256" key="6">
    <source>
        <dbReference type="PROSITE-ProRule" id="PRU10141"/>
    </source>
</evidence>
<keyword evidence="10" id="KW-1185">Reference proteome</keyword>
<evidence type="ECO:0000256" key="2">
    <source>
        <dbReference type="ARBA" id="ARBA00022679"/>
    </source>
</evidence>
<dbReference type="PROSITE" id="PS50011">
    <property type="entry name" value="PROTEIN_KINASE_DOM"/>
    <property type="match status" value="1"/>
</dbReference>
<evidence type="ECO:0000259" key="8">
    <source>
        <dbReference type="PROSITE" id="PS50011"/>
    </source>
</evidence>
<gene>
    <name evidence="9" type="ORF">ACHAWO_007141</name>
</gene>
<dbReference type="Pfam" id="PF00069">
    <property type="entry name" value="Pkinase"/>
    <property type="match status" value="1"/>
</dbReference>
<sequence length="692" mass="77976">MEHNYEIGRAIGSGSFATVHIARKQKRTCALKIIDSSCSRANRNGYSSTNGGSVDEIRYLLKREIDVHSISRHDHIVSFIESFSYNNGRVIIALEYCSGGDLAGYFASIRDARRKSSNQGHKSTLSKEGTFLTAVEIRHAMSHVLSGLAYLHSMGIVHRDIKGSNIYLVPPYDTVADQPRDGIVNLLTDFTLKIGDFGLAVRMEEDDDWDECLMTVCGTPSCMAPEVIKGGGDTPSENQPSSQSQGMNQQMRHGQPADLWSTGCLLHTMIVGRNPFALPAADKHQTMHEKMARVAATIQRVSNKDWSVPVYINISFQMEKLLHQLLDSSPRKRGTAKGILKWHPFFTDECYEESSRRSEPLHEIAIIERSTIDSGQQQPADGKENRSVAVISRCDIKHIADVIQEINPMKDLARLPPNKYEWKSGYSYFTACLLGHDGLVIIEEKTTDHTGRWLHVTSDGEFVRCSTINEQSPPAFECDLQNLNKHLRHELNDSADHEYISSLLQPSNKRYLRLYKSLERLIQSVRSSTPKVILYLQSTNLNSANQKSLTRVFAKVTMMENGPNADIEATFVEGLLFRIRNRGLETCQMVVRWQCTKTNAEELTLHFHPDKLLKCKLEQLLSAERQSMPKETPAMVEMLSNHFSIVQAASLECLRIERTFRNKENSFPMSVEMLANGGDRAKWIILNGDLAC</sequence>